<reference evidence="2" key="1">
    <citation type="submission" date="2022-05" db="EMBL/GenBank/DDBJ databases">
        <title>The Musa troglodytarum L. genome provides insights into the mechanism of non-climacteric behaviour and enrichment of carotenoids.</title>
        <authorList>
            <person name="Wang J."/>
        </authorList>
    </citation>
    <scope>NUCLEOTIDE SEQUENCE</scope>
    <source>
        <tissue evidence="2">Leaf</tissue>
    </source>
</reference>
<sequence length="71" mass="7968">MPRLPPPPLRDLDGMDDRCDRGSRPTQGSGGARHRRWFRGCAKEAVVGDVAMQSSLGRCTTLRCLEERTKR</sequence>
<dbReference type="AlphaFoldDB" id="A0A9E7H103"/>
<accession>A0A9E7H103</accession>
<proteinExistence type="predicted"/>
<name>A0A9E7H103_9LILI</name>
<organism evidence="2 3">
    <name type="scientific">Musa troglodytarum</name>
    <name type="common">fe'i banana</name>
    <dbReference type="NCBI Taxonomy" id="320322"/>
    <lineage>
        <taxon>Eukaryota</taxon>
        <taxon>Viridiplantae</taxon>
        <taxon>Streptophyta</taxon>
        <taxon>Embryophyta</taxon>
        <taxon>Tracheophyta</taxon>
        <taxon>Spermatophyta</taxon>
        <taxon>Magnoliopsida</taxon>
        <taxon>Liliopsida</taxon>
        <taxon>Zingiberales</taxon>
        <taxon>Musaceae</taxon>
        <taxon>Musa</taxon>
    </lineage>
</organism>
<feature type="region of interest" description="Disordered" evidence="1">
    <location>
        <begin position="1"/>
        <end position="34"/>
    </location>
</feature>
<evidence type="ECO:0000256" key="1">
    <source>
        <dbReference type="SAM" id="MobiDB-lite"/>
    </source>
</evidence>
<protein>
    <submittedName>
        <fullName evidence="2">Uncharacterized protein</fullName>
    </submittedName>
</protein>
<keyword evidence="3" id="KW-1185">Reference proteome</keyword>
<gene>
    <name evidence="2" type="ORF">MUK42_37762</name>
</gene>
<evidence type="ECO:0000313" key="2">
    <source>
        <dbReference type="EMBL" id="URE25514.1"/>
    </source>
</evidence>
<dbReference type="EMBL" id="CP097510">
    <property type="protein sequence ID" value="URE25514.1"/>
    <property type="molecule type" value="Genomic_DNA"/>
</dbReference>
<feature type="compositionally biased region" description="Basic and acidic residues" evidence="1">
    <location>
        <begin position="10"/>
        <end position="23"/>
    </location>
</feature>
<dbReference type="Proteomes" id="UP001055439">
    <property type="component" value="Chromosome 8"/>
</dbReference>
<evidence type="ECO:0000313" key="3">
    <source>
        <dbReference type="Proteomes" id="UP001055439"/>
    </source>
</evidence>